<feature type="region of interest" description="Disordered" evidence="8">
    <location>
        <begin position="42"/>
        <end position="67"/>
    </location>
</feature>
<dbReference type="PANTHER" id="PTHR13454:SF11">
    <property type="entry name" value="PROTEIN MCM10 HOMOLOG"/>
    <property type="match status" value="1"/>
</dbReference>
<dbReference type="InterPro" id="IPR055065">
    <property type="entry name" value="OB_MCM10"/>
</dbReference>
<dbReference type="SMART" id="SM01280">
    <property type="entry name" value="Mcm10"/>
    <property type="match status" value="1"/>
</dbReference>
<evidence type="ECO:0000256" key="3">
    <source>
        <dbReference type="ARBA" id="ARBA00022723"/>
    </source>
</evidence>
<accession>A0A8J5JV79</accession>
<keyword evidence="3" id="KW-0479">Metal-binding</keyword>
<organism evidence="10 11">
    <name type="scientific">Homarus americanus</name>
    <name type="common">American lobster</name>
    <dbReference type="NCBI Taxonomy" id="6706"/>
    <lineage>
        <taxon>Eukaryota</taxon>
        <taxon>Metazoa</taxon>
        <taxon>Ecdysozoa</taxon>
        <taxon>Arthropoda</taxon>
        <taxon>Crustacea</taxon>
        <taxon>Multicrustacea</taxon>
        <taxon>Malacostraca</taxon>
        <taxon>Eumalacostraca</taxon>
        <taxon>Eucarida</taxon>
        <taxon>Decapoda</taxon>
        <taxon>Pleocyemata</taxon>
        <taxon>Astacidea</taxon>
        <taxon>Nephropoidea</taxon>
        <taxon>Nephropidae</taxon>
        <taxon>Homarus</taxon>
    </lineage>
</organism>
<dbReference type="OrthoDB" id="273123at2759"/>
<keyword evidence="4" id="KW-0863">Zinc-finger</keyword>
<dbReference type="GO" id="GO:0003688">
    <property type="term" value="F:DNA replication origin binding"/>
    <property type="evidence" value="ECO:0007669"/>
    <property type="project" value="TreeGrafter"/>
</dbReference>
<comment type="caution">
    <text evidence="10">The sequence shown here is derived from an EMBL/GenBank/DDBJ whole genome shotgun (WGS) entry which is preliminary data.</text>
</comment>
<feature type="coiled-coil region" evidence="7">
    <location>
        <begin position="109"/>
        <end position="143"/>
    </location>
</feature>
<feature type="region of interest" description="Disordered" evidence="8">
    <location>
        <begin position="168"/>
        <end position="211"/>
    </location>
</feature>
<dbReference type="GO" id="GO:0008270">
    <property type="term" value="F:zinc ion binding"/>
    <property type="evidence" value="ECO:0007669"/>
    <property type="project" value="UniProtKB-KW"/>
</dbReference>
<feature type="region of interest" description="Disordered" evidence="8">
    <location>
        <begin position="606"/>
        <end position="702"/>
    </location>
</feature>
<proteinExistence type="predicted"/>
<gene>
    <name evidence="10" type="primary">mcm10-L</name>
    <name evidence="10" type="ORF">Hamer_G005115</name>
</gene>
<dbReference type="Proteomes" id="UP000747542">
    <property type="component" value="Unassembled WGS sequence"/>
</dbReference>
<evidence type="ECO:0000256" key="1">
    <source>
        <dbReference type="ARBA" id="ARBA00004123"/>
    </source>
</evidence>
<evidence type="ECO:0000256" key="5">
    <source>
        <dbReference type="ARBA" id="ARBA00022833"/>
    </source>
</evidence>
<comment type="subcellular location">
    <subcellularLocation>
        <location evidence="1">Nucleus</location>
    </subcellularLocation>
</comment>
<dbReference type="EMBL" id="JAHLQT010024959">
    <property type="protein sequence ID" value="KAG7164715.1"/>
    <property type="molecule type" value="Genomic_DNA"/>
</dbReference>
<dbReference type="InterPro" id="IPR015411">
    <property type="entry name" value="Rep_factor_Mcm10_C"/>
</dbReference>
<dbReference type="GO" id="GO:0043596">
    <property type="term" value="C:nuclear replication fork"/>
    <property type="evidence" value="ECO:0007669"/>
    <property type="project" value="TreeGrafter"/>
</dbReference>
<feature type="compositionally biased region" description="Polar residues" evidence="8">
    <location>
        <begin position="621"/>
        <end position="640"/>
    </location>
</feature>
<evidence type="ECO:0000256" key="7">
    <source>
        <dbReference type="SAM" id="Coils"/>
    </source>
</evidence>
<sequence length="901" mass="101048">MADSETEYDLDSLAAMLDDDDDRGWTGAESEDLHTLTTMLDAEHEEKLEEPESSAPKVPDVTNPSMADLGLVLSDDEDQPTTCVSAKSDFSAAFKDSKFSKKREEETLANNSNTDFDPLEAELQQMEERMNLLRDQLSKKKKFNVKDGSTSTKFTKLTNISHEAKRTVRTLSADEESNLHRNLKRKSELHRGDTDSEDEEDNRNPFEQRYNSCGREIRKRISHESNEVQNNRKDEVLARVKGKSQQKLGWKGVDGSLVSLKEAGTSSSEVDKNVTVDQYSGIRIINPVVSGDSMRERMEGRKMVRMSTINLHLRGGDIEGDWVTIGVLVSKSDPKTSQKGSQYSIWKLSDLTDCTKTVAVFLFSGAHKGLWKSSVGTVVGLLNPQIMKDRQGEKNTDLLTLSISDHHKAMVMGSSKDLGWCKGRTKQNSQCKYFVNKSSCEFCLYHIQREYQKTSAKRADIQSSFTRVDPRRRLQEKVLGKDQVFYGGQLYSSPTPGSAPKQVRANKGKDLATLNSLKLKLKAEQLKEEDKQKSFTLKHMSDGEINAVKQVAQSNDSFSEKLLAPTPGARNLLRHLVKEDTDKKIDAGEFCSVSAKDLLNMTYHQIQSRKRQQQEQSMSQTPLSLSPGSGQSRRSFSPSATPKLGRGIQPGGDIDLDISPPPSRPGPAKAHAMALLQGKGGIQAKDPNAVKNTKKASDPQFQEKIRKRLSNSSMSDNENQVNKKSRLAEAILADSHKSKLGSIDVNSDKFKAMMEQKSRHTNLINVVENEALEKYYQGLEKKEMLEDKMLSVMEIPTTAYVCLQCKYMTESASDFCREENHPLKTVKAKKRFFECRNCKRRTSSLDKLPRKSCSNCDHNSWQRVAMGKAKNGPKLDSEILSLRGDELKHYSGSSNQVFLHV</sequence>
<keyword evidence="6" id="KW-0539">Nucleus</keyword>
<keyword evidence="5" id="KW-0862">Zinc</keyword>
<dbReference type="GO" id="GO:0003697">
    <property type="term" value="F:single-stranded DNA binding"/>
    <property type="evidence" value="ECO:0007669"/>
    <property type="project" value="InterPro"/>
</dbReference>
<evidence type="ECO:0000313" key="10">
    <source>
        <dbReference type="EMBL" id="KAG7164715.1"/>
    </source>
</evidence>
<protein>
    <submittedName>
        <fullName evidence="10">MCM10-like</fullName>
    </submittedName>
</protein>
<dbReference type="InterPro" id="IPR040184">
    <property type="entry name" value="Mcm10"/>
</dbReference>
<dbReference type="FunFam" id="2.40.50.140:FF:000174">
    <property type="entry name" value="DNA replication licensing factor mcm10"/>
    <property type="match status" value="1"/>
</dbReference>
<evidence type="ECO:0000256" key="8">
    <source>
        <dbReference type="SAM" id="MobiDB-lite"/>
    </source>
</evidence>
<dbReference type="GO" id="GO:0006270">
    <property type="term" value="P:DNA replication initiation"/>
    <property type="evidence" value="ECO:0007669"/>
    <property type="project" value="InterPro"/>
</dbReference>
<dbReference type="Pfam" id="PF09332">
    <property type="entry name" value="Mcm10"/>
    <property type="match status" value="1"/>
</dbReference>
<feature type="domain" description="Replication factor Mcm10 C-terminal" evidence="9">
    <location>
        <begin position="562"/>
        <end position="893"/>
    </location>
</feature>
<dbReference type="Pfam" id="PF24863">
    <property type="entry name" value="zf-CCCH_Mcm10"/>
    <property type="match status" value="1"/>
</dbReference>
<dbReference type="AlphaFoldDB" id="A0A8J5JV79"/>
<evidence type="ECO:0000256" key="2">
    <source>
        <dbReference type="ARBA" id="ARBA00022705"/>
    </source>
</evidence>
<evidence type="ECO:0000256" key="6">
    <source>
        <dbReference type="ARBA" id="ARBA00023242"/>
    </source>
</evidence>
<name>A0A8J5JV79_HOMAM</name>
<keyword evidence="11" id="KW-1185">Reference proteome</keyword>
<dbReference type="PANTHER" id="PTHR13454">
    <property type="entry name" value="PROTEIN MCM10 HOMOLOG"/>
    <property type="match status" value="1"/>
</dbReference>
<evidence type="ECO:0000259" key="9">
    <source>
        <dbReference type="SMART" id="SM01280"/>
    </source>
</evidence>
<feature type="compositionally biased region" description="Basic and acidic residues" evidence="8">
    <location>
        <begin position="185"/>
        <end position="194"/>
    </location>
</feature>
<keyword evidence="2" id="KW-0235">DNA replication</keyword>
<evidence type="ECO:0000256" key="4">
    <source>
        <dbReference type="ARBA" id="ARBA00022771"/>
    </source>
</evidence>
<dbReference type="Pfam" id="PF22379">
    <property type="entry name" value="OB_MCM10"/>
    <property type="match status" value="1"/>
</dbReference>
<evidence type="ECO:0000313" key="11">
    <source>
        <dbReference type="Proteomes" id="UP000747542"/>
    </source>
</evidence>
<dbReference type="InterPro" id="IPR056791">
    <property type="entry name" value="Znf_Mcm10_C"/>
</dbReference>
<dbReference type="InterPro" id="IPR015408">
    <property type="entry name" value="Znf_Mcm10/DnaG"/>
</dbReference>
<keyword evidence="7" id="KW-0175">Coiled coil</keyword>
<reference evidence="10" key="1">
    <citation type="journal article" date="2021" name="Sci. Adv.">
        <title>The American lobster genome reveals insights on longevity, neural, and immune adaptations.</title>
        <authorList>
            <person name="Polinski J.M."/>
            <person name="Zimin A.V."/>
            <person name="Clark K.F."/>
            <person name="Kohn A.B."/>
            <person name="Sadowski N."/>
            <person name="Timp W."/>
            <person name="Ptitsyn A."/>
            <person name="Khanna P."/>
            <person name="Romanova D.Y."/>
            <person name="Williams P."/>
            <person name="Greenwood S.J."/>
            <person name="Moroz L.L."/>
            <person name="Walt D.R."/>
            <person name="Bodnar A.G."/>
        </authorList>
    </citation>
    <scope>NUCLEOTIDE SEQUENCE</scope>
    <source>
        <strain evidence="10">GMGI-L3</strain>
    </source>
</reference>
<dbReference type="Pfam" id="PF09329">
    <property type="entry name" value="zf-primase"/>
    <property type="match status" value="1"/>
</dbReference>